<dbReference type="GO" id="GO:0005886">
    <property type="term" value="C:plasma membrane"/>
    <property type="evidence" value="ECO:0007669"/>
    <property type="project" value="UniProtKB-SubCell"/>
</dbReference>
<keyword evidence="3" id="KW-1003">Cell membrane</keyword>
<dbReference type="NCBIfam" id="NF004730">
    <property type="entry name" value="PRK06074.1-1"/>
    <property type="match status" value="1"/>
</dbReference>
<evidence type="ECO:0000256" key="4">
    <source>
        <dbReference type="RuleBase" id="RU003456"/>
    </source>
</evidence>
<dbReference type="PROSITE" id="PS00542">
    <property type="entry name" value="COMPLEX1_30K"/>
    <property type="match status" value="1"/>
</dbReference>
<dbReference type="EMBL" id="AWXU01000030">
    <property type="protein sequence ID" value="KFN49761.1"/>
    <property type="molecule type" value="Genomic_DNA"/>
</dbReference>
<dbReference type="EC" id="7.1.1.-" evidence="3"/>
<dbReference type="AlphaFoldDB" id="A0A091BDD6"/>
<name>A0A091BDD6_9GAMM</name>
<keyword evidence="2 3" id="KW-0813">Transport</keyword>
<reference evidence="7 8" key="1">
    <citation type="submission" date="2013-09" db="EMBL/GenBank/DDBJ databases">
        <title>Genome sequencing of Arenimonas composti.</title>
        <authorList>
            <person name="Chen F."/>
            <person name="Wang G."/>
        </authorList>
    </citation>
    <scope>NUCLEOTIDE SEQUENCE [LARGE SCALE GENOMIC DNA]</scope>
    <source>
        <strain evidence="7 8">TR7-09</strain>
    </source>
</reference>
<dbReference type="HAMAP" id="MF_01357">
    <property type="entry name" value="NDH1_NuoC"/>
    <property type="match status" value="1"/>
</dbReference>
<evidence type="ECO:0000313" key="7">
    <source>
        <dbReference type="EMBL" id="KFN49761.1"/>
    </source>
</evidence>
<dbReference type="InterPro" id="IPR037232">
    <property type="entry name" value="NADH_quin_OxRdtase_su_C/D-like"/>
</dbReference>
<evidence type="ECO:0000256" key="2">
    <source>
        <dbReference type="ARBA" id="ARBA00022448"/>
    </source>
</evidence>
<keyword evidence="3 5" id="KW-0874">Quinone</keyword>
<dbReference type="InterPro" id="IPR001268">
    <property type="entry name" value="NADH_UbQ_OxRdtase_30kDa_su"/>
</dbReference>
<dbReference type="GO" id="GO:0050136">
    <property type="term" value="F:NADH dehydrogenase (quinone) (non-electrogenic) activity"/>
    <property type="evidence" value="ECO:0007669"/>
    <property type="project" value="UniProtKB-UniRule"/>
</dbReference>
<comment type="caution">
    <text evidence="7">The sequence shown here is derived from an EMBL/GenBank/DDBJ whole genome shotgun (WGS) entry which is preliminary data.</text>
</comment>
<dbReference type="eggNOG" id="COG0852">
    <property type="taxonomic scope" value="Bacteria"/>
</dbReference>
<gene>
    <name evidence="3" type="primary">nuoC</name>
    <name evidence="7" type="ORF">P873_09395</name>
</gene>
<dbReference type="GO" id="GO:0048038">
    <property type="term" value="F:quinone binding"/>
    <property type="evidence" value="ECO:0007669"/>
    <property type="project" value="UniProtKB-KW"/>
</dbReference>
<evidence type="ECO:0000256" key="5">
    <source>
        <dbReference type="RuleBase" id="RU003582"/>
    </source>
</evidence>
<sequence>MVEPTTSFIDRLKACLQDRLVSVVQAPHGEVTAEIRADAWEAATRALRDDPELHFEQLIDLCGVDYLGWGSDEWETDDVTDEGFSRGVEGEHGPGRFRWENRPLGNGPDRRYAVVVHLLSVRHNRRLRIRCFAPDNALPVVASLVPVYPVANWFEREAFDLFGIVFEGHPDLRRILTDYGFVGHPFRKDFPLIGNVEVRYDAERGRVVYEPVSIDPRVGVPRVIREDSRWQQAAAEQPSKGEGTP</sequence>
<dbReference type="Proteomes" id="UP000029391">
    <property type="component" value="Unassembled WGS sequence"/>
</dbReference>
<keyword evidence="8" id="KW-1185">Reference proteome</keyword>
<keyword evidence="3" id="KW-0830">Ubiquinone</keyword>
<protein>
    <recommendedName>
        <fullName evidence="3">NADH-quinone oxidoreductase subunit C</fullName>
        <ecNumber evidence="3">7.1.1.-</ecNumber>
    </recommendedName>
    <alternativeName>
        <fullName evidence="3">NADH dehydrogenase I subunit C</fullName>
    </alternativeName>
    <alternativeName>
        <fullName evidence="3">NDH-1 subunit C</fullName>
    </alternativeName>
</protein>
<keyword evidence="3 4" id="KW-1278">Translocase</keyword>
<comment type="subunit">
    <text evidence="3">NDH-1 is composed of 14 different subunits. Subunits NuoB, C, D, E, F, and G constitute the peripheral sector of the complex.</text>
</comment>
<dbReference type="OrthoDB" id="9803286at2"/>
<accession>A0A091BDD6</accession>
<comment type="function">
    <text evidence="3">NDH-1 shuttles electrons from NADH, via FMN and iron-sulfur (Fe-S) centers, to quinones in the respiratory chain. The immediate electron acceptor for the enzyme in this species is believed to be ubiquinone. Couples the redox reaction to proton translocation (for every two electrons transferred, four hydrogen ions are translocated across the cytoplasmic membrane), and thus conserves the redox energy in a proton gradient.</text>
</comment>
<dbReference type="PANTHER" id="PTHR10884:SF14">
    <property type="entry name" value="NADH DEHYDROGENASE [UBIQUINONE] IRON-SULFUR PROTEIN 3, MITOCHONDRIAL"/>
    <property type="match status" value="1"/>
</dbReference>
<evidence type="ECO:0000313" key="8">
    <source>
        <dbReference type="Proteomes" id="UP000029391"/>
    </source>
</evidence>
<comment type="subcellular location">
    <subcellularLocation>
        <location evidence="3">Cell membrane</location>
        <topology evidence="3">Peripheral membrane protein</topology>
        <orientation evidence="3">Cytoplasmic side</orientation>
    </subcellularLocation>
</comment>
<dbReference type="STRING" id="1121013.GCA_000426365_00165"/>
<comment type="catalytic activity">
    <reaction evidence="3 5">
        <text>a quinone + NADH + 5 H(+)(in) = a quinol + NAD(+) + 4 H(+)(out)</text>
        <dbReference type="Rhea" id="RHEA:57888"/>
        <dbReference type="ChEBI" id="CHEBI:15378"/>
        <dbReference type="ChEBI" id="CHEBI:24646"/>
        <dbReference type="ChEBI" id="CHEBI:57540"/>
        <dbReference type="ChEBI" id="CHEBI:57945"/>
        <dbReference type="ChEBI" id="CHEBI:132124"/>
    </reaction>
</comment>
<evidence type="ECO:0000256" key="1">
    <source>
        <dbReference type="ARBA" id="ARBA00007569"/>
    </source>
</evidence>
<dbReference type="SUPFAM" id="SSF143243">
    <property type="entry name" value="Nqo5-like"/>
    <property type="match status" value="1"/>
</dbReference>
<dbReference type="InterPro" id="IPR010218">
    <property type="entry name" value="NADH_DH_suC"/>
</dbReference>
<dbReference type="InterPro" id="IPR020396">
    <property type="entry name" value="NADH_UbQ_OxRdtase_CS"/>
</dbReference>
<dbReference type="Gene3D" id="3.30.460.80">
    <property type="entry name" value="NADH:ubiquinone oxidoreductase, 30kDa subunit"/>
    <property type="match status" value="1"/>
</dbReference>
<organism evidence="7 8">
    <name type="scientific">Arenimonas composti TR7-09 = DSM 18010</name>
    <dbReference type="NCBI Taxonomy" id="1121013"/>
    <lineage>
        <taxon>Bacteria</taxon>
        <taxon>Pseudomonadati</taxon>
        <taxon>Pseudomonadota</taxon>
        <taxon>Gammaproteobacteria</taxon>
        <taxon>Lysobacterales</taxon>
        <taxon>Lysobacteraceae</taxon>
        <taxon>Arenimonas</taxon>
    </lineage>
</organism>
<keyword evidence="3" id="KW-0472">Membrane</keyword>
<keyword evidence="3 4" id="KW-0520">NAD</keyword>
<proteinExistence type="inferred from homology"/>
<feature type="domain" description="NADH:ubiquinone oxidoreductase 30kDa subunit" evidence="6">
    <location>
        <begin position="34"/>
        <end position="194"/>
    </location>
</feature>
<dbReference type="Pfam" id="PF00329">
    <property type="entry name" value="Complex1_30kDa"/>
    <property type="match status" value="1"/>
</dbReference>
<comment type="similarity">
    <text evidence="1 3 4">Belongs to the complex I 30 kDa subunit family.</text>
</comment>
<dbReference type="RefSeq" id="WP_043797630.1">
    <property type="nucleotide sequence ID" value="NZ_AUFF01000001.1"/>
</dbReference>
<dbReference type="GO" id="GO:0008137">
    <property type="term" value="F:NADH dehydrogenase (ubiquinone) activity"/>
    <property type="evidence" value="ECO:0007669"/>
    <property type="project" value="InterPro"/>
</dbReference>
<evidence type="ECO:0000256" key="3">
    <source>
        <dbReference type="HAMAP-Rule" id="MF_01357"/>
    </source>
</evidence>
<evidence type="ECO:0000259" key="6">
    <source>
        <dbReference type="Pfam" id="PF00329"/>
    </source>
</evidence>
<dbReference type="PANTHER" id="PTHR10884">
    <property type="entry name" value="NADH DEHYDROGENASE UBIQUINONE IRON-SULFUR PROTEIN 3"/>
    <property type="match status" value="1"/>
</dbReference>